<name>A0A8D8ISS6_CULPI</name>
<keyword evidence="1" id="KW-0472">Membrane</keyword>
<keyword evidence="1" id="KW-1133">Transmembrane helix</keyword>
<dbReference type="AlphaFoldDB" id="A0A8D8ISS6"/>
<keyword evidence="1" id="KW-0812">Transmembrane</keyword>
<feature type="transmembrane region" description="Helical" evidence="1">
    <location>
        <begin position="171"/>
        <end position="192"/>
    </location>
</feature>
<evidence type="ECO:0000313" key="2">
    <source>
        <dbReference type="EMBL" id="CAG6558859.1"/>
    </source>
</evidence>
<evidence type="ECO:0000256" key="1">
    <source>
        <dbReference type="SAM" id="Phobius"/>
    </source>
</evidence>
<dbReference type="EMBL" id="HBUE01014209">
    <property type="protein sequence ID" value="CAG6449875.1"/>
    <property type="molecule type" value="Transcribed_RNA"/>
</dbReference>
<feature type="transmembrane region" description="Helical" evidence="1">
    <location>
        <begin position="57"/>
        <end position="76"/>
    </location>
</feature>
<reference evidence="2" key="1">
    <citation type="submission" date="2021-05" db="EMBL/GenBank/DDBJ databases">
        <authorList>
            <person name="Alioto T."/>
            <person name="Alioto T."/>
            <person name="Gomez Garrido J."/>
        </authorList>
    </citation>
    <scope>NUCLEOTIDE SEQUENCE</scope>
</reference>
<protein>
    <submittedName>
        <fullName evidence="2">(northern house mosquito) hypothetical protein</fullName>
    </submittedName>
</protein>
<accession>A0A8D8ISS6</accession>
<dbReference type="EMBL" id="HBUE01155767">
    <property type="protein sequence ID" value="CAG6507512.1"/>
    <property type="molecule type" value="Transcribed_RNA"/>
</dbReference>
<dbReference type="EMBL" id="HBUE01155768">
    <property type="protein sequence ID" value="CAG6507516.1"/>
    <property type="molecule type" value="Transcribed_RNA"/>
</dbReference>
<dbReference type="EMBL" id="HBUE01014210">
    <property type="protein sequence ID" value="CAG6449878.1"/>
    <property type="molecule type" value="Transcribed_RNA"/>
</dbReference>
<dbReference type="EMBL" id="HBUE01260867">
    <property type="protein sequence ID" value="CAG6558863.1"/>
    <property type="molecule type" value="Transcribed_RNA"/>
</dbReference>
<proteinExistence type="predicted"/>
<dbReference type="EMBL" id="HBUE01260866">
    <property type="protein sequence ID" value="CAG6558859.1"/>
    <property type="molecule type" value="Transcribed_RNA"/>
</dbReference>
<organism evidence="2">
    <name type="scientific">Culex pipiens</name>
    <name type="common">House mosquito</name>
    <dbReference type="NCBI Taxonomy" id="7175"/>
    <lineage>
        <taxon>Eukaryota</taxon>
        <taxon>Metazoa</taxon>
        <taxon>Ecdysozoa</taxon>
        <taxon>Arthropoda</taxon>
        <taxon>Hexapoda</taxon>
        <taxon>Insecta</taxon>
        <taxon>Pterygota</taxon>
        <taxon>Neoptera</taxon>
        <taxon>Endopterygota</taxon>
        <taxon>Diptera</taxon>
        <taxon>Nematocera</taxon>
        <taxon>Culicoidea</taxon>
        <taxon>Culicidae</taxon>
        <taxon>Culicinae</taxon>
        <taxon>Culicini</taxon>
        <taxon>Culex</taxon>
        <taxon>Culex</taxon>
    </lineage>
</organism>
<sequence length="230" mass="24226">MFTIGAWVDSFFFFEAARVELLLTEEDAFDRVDSAEDTAESSASFSRLIGTGSASELLTFLVLALLLAGAFVGGGIDGGGIFSAASSSDSTSTFGIGCGITMMDISRDGSAAGGSSFSFVLPNPSSLDFFCCSTANGATPFSTFASFSPSNSMGSTSFRSLRTSIEMRSCLMVTMLGWRILLFSVGSLRFLMAFTRADRAGRPELDSSKSGAAGAVSRDFCRTLFFRDAC</sequence>